<evidence type="ECO:0000256" key="1">
    <source>
        <dbReference type="SAM" id="MobiDB-lite"/>
    </source>
</evidence>
<dbReference type="InParanoid" id="A0A0H2S0P0"/>
<evidence type="ECO:0000313" key="2">
    <source>
        <dbReference type="EMBL" id="KLO17559.1"/>
    </source>
</evidence>
<name>A0A0H2S0P0_9AGAM</name>
<feature type="compositionally biased region" description="Polar residues" evidence="1">
    <location>
        <begin position="14"/>
        <end position="24"/>
    </location>
</feature>
<gene>
    <name evidence="2" type="ORF">SCHPADRAFT_159932</name>
</gene>
<sequence>MERQTYERDRVKSHASQSAVSLRGSSHPERIDGCLHTFKCGWCASGLTTRTGALAVSTVVLIFTQNYGCH</sequence>
<feature type="region of interest" description="Disordered" evidence="1">
    <location>
        <begin position="1"/>
        <end position="28"/>
    </location>
</feature>
<protein>
    <submittedName>
        <fullName evidence="2">Uncharacterized protein</fullName>
    </submittedName>
</protein>
<accession>A0A0H2S0P0</accession>
<dbReference type="Proteomes" id="UP000053477">
    <property type="component" value="Unassembled WGS sequence"/>
</dbReference>
<evidence type="ECO:0000313" key="3">
    <source>
        <dbReference type="Proteomes" id="UP000053477"/>
    </source>
</evidence>
<keyword evidence="3" id="KW-1185">Reference proteome</keyword>
<dbReference type="AlphaFoldDB" id="A0A0H2S0P0"/>
<dbReference type="EMBL" id="KQ085903">
    <property type="protein sequence ID" value="KLO17559.1"/>
    <property type="molecule type" value="Genomic_DNA"/>
</dbReference>
<reference evidence="2 3" key="1">
    <citation type="submission" date="2015-04" db="EMBL/GenBank/DDBJ databases">
        <title>Complete genome sequence of Schizopora paradoxa KUC8140, a cosmopolitan wood degrader in East Asia.</title>
        <authorList>
            <consortium name="DOE Joint Genome Institute"/>
            <person name="Min B."/>
            <person name="Park H."/>
            <person name="Jang Y."/>
            <person name="Kim J.-J."/>
            <person name="Kim K.H."/>
            <person name="Pangilinan J."/>
            <person name="Lipzen A."/>
            <person name="Riley R."/>
            <person name="Grigoriev I.V."/>
            <person name="Spatafora J.W."/>
            <person name="Choi I.-G."/>
        </authorList>
    </citation>
    <scope>NUCLEOTIDE SEQUENCE [LARGE SCALE GENOMIC DNA]</scope>
    <source>
        <strain evidence="2 3">KUC8140</strain>
    </source>
</reference>
<organism evidence="2 3">
    <name type="scientific">Schizopora paradoxa</name>
    <dbReference type="NCBI Taxonomy" id="27342"/>
    <lineage>
        <taxon>Eukaryota</taxon>
        <taxon>Fungi</taxon>
        <taxon>Dikarya</taxon>
        <taxon>Basidiomycota</taxon>
        <taxon>Agaricomycotina</taxon>
        <taxon>Agaricomycetes</taxon>
        <taxon>Hymenochaetales</taxon>
        <taxon>Schizoporaceae</taxon>
        <taxon>Schizopora</taxon>
    </lineage>
</organism>
<proteinExistence type="predicted"/>
<feature type="compositionally biased region" description="Basic and acidic residues" evidence="1">
    <location>
        <begin position="1"/>
        <end position="12"/>
    </location>
</feature>